<dbReference type="Pfam" id="PF01521">
    <property type="entry name" value="Fe-S_biosyn"/>
    <property type="match status" value="1"/>
</dbReference>
<dbReference type="PANTHER" id="PTHR43011:SF1">
    <property type="entry name" value="IRON-SULFUR CLUSTER ASSEMBLY 2 HOMOLOG, MITOCHONDRIAL"/>
    <property type="match status" value="1"/>
</dbReference>
<dbReference type="InterPro" id="IPR000361">
    <property type="entry name" value="ATAP_core_dom"/>
</dbReference>
<evidence type="ECO:0000259" key="10">
    <source>
        <dbReference type="Pfam" id="PF01521"/>
    </source>
</evidence>
<feature type="domain" description="Core" evidence="10">
    <location>
        <begin position="40"/>
        <end position="138"/>
    </location>
</feature>
<comment type="similarity">
    <text evidence="2">Belongs to the HesB/IscA family.</text>
</comment>
<evidence type="ECO:0000256" key="3">
    <source>
        <dbReference type="ARBA" id="ARBA00022723"/>
    </source>
</evidence>
<evidence type="ECO:0000256" key="1">
    <source>
        <dbReference type="ARBA" id="ARBA00004173"/>
    </source>
</evidence>
<evidence type="ECO:0000256" key="7">
    <source>
        <dbReference type="ARBA" id="ARBA00073313"/>
    </source>
</evidence>
<evidence type="ECO:0000256" key="9">
    <source>
        <dbReference type="ARBA" id="ARBA00093471"/>
    </source>
</evidence>
<dbReference type="SUPFAM" id="SSF89360">
    <property type="entry name" value="HesB-like domain"/>
    <property type="match status" value="1"/>
</dbReference>
<keyword evidence="3" id="KW-0479">Metal-binding</keyword>
<evidence type="ECO:0000256" key="2">
    <source>
        <dbReference type="ARBA" id="ARBA00006718"/>
    </source>
</evidence>
<dbReference type="EMBL" id="OU898279">
    <property type="protein sequence ID" value="CAG9833355.1"/>
    <property type="molecule type" value="Genomic_DNA"/>
</dbReference>
<evidence type="ECO:0000313" key="12">
    <source>
        <dbReference type="Proteomes" id="UP001153709"/>
    </source>
</evidence>
<dbReference type="PANTHER" id="PTHR43011">
    <property type="entry name" value="IRON-SULFUR CLUSTER ASSEMBLY 2 HOMOLOG, MITOCHONDRIAL"/>
    <property type="match status" value="1"/>
</dbReference>
<dbReference type="GO" id="GO:0016226">
    <property type="term" value="P:iron-sulfur cluster assembly"/>
    <property type="evidence" value="ECO:0007669"/>
    <property type="project" value="InterPro"/>
</dbReference>
<dbReference type="AlphaFoldDB" id="A0A9N9T102"/>
<dbReference type="OrthoDB" id="1938621at2759"/>
<comment type="subcellular location">
    <subcellularLocation>
        <location evidence="1">Mitochondrion</location>
    </subcellularLocation>
</comment>
<dbReference type="GO" id="GO:0051537">
    <property type="term" value="F:2 iron, 2 sulfur cluster binding"/>
    <property type="evidence" value="ECO:0007669"/>
    <property type="project" value="TreeGrafter"/>
</dbReference>
<accession>A0A9N9T102</accession>
<dbReference type="Proteomes" id="UP001153709">
    <property type="component" value="Chromosome 4"/>
</dbReference>
<dbReference type="FunFam" id="2.60.300.12:FF:000006">
    <property type="entry name" value="Iron-sulfur cluster assembly 2 mitochondrial"/>
    <property type="match status" value="1"/>
</dbReference>
<keyword evidence="12" id="KW-1185">Reference proteome</keyword>
<dbReference type="GO" id="GO:0120510">
    <property type="term" value="C:mitochondrial [4Fe-4S] assembly complex"/>
    <property type="evidence" value="ECO:0007669"/>
    <property type="project" value="UniProtKB-ARBA"/>
</dbReference>
<gene>
    <name evidence="11" type="ORF">DIABBA_LOCUS6764</name>
</gene>
<keyword evidence="5" id="KW-0496">Mitochondrion</keyword>
<keyword evidence="4" id="KW-0408">Iron</keyword>
<comment type="function">
    <text evidence="6">Involved in the maturation of mitochondrial 4Fe-4S proteins functioning late in the iron-sulfur cluster assembly pathway. May be involved in the binding of an intermediate of Fe/S cluster assembly.</text>
</comment>
<dbReference type="Gene3D" id="2.60.300.12">
    <property type="entry name" value="HesB-like domain"/>
    <property type="match status" value="1"/>
</dbReference>
<dbReference type="GO" id="GO:0005506">
    <property type="term" value="F:iron ion binding"/>
    <property type="evidence" value="ECO:0007669"/>
    <property type="project" value="TreeGrafter"/>
</dbReference>
<comment type="subunit">
    <text evidence="9">Heterotetramer; forms a dimer of dimers with IBA57. Interacts with [2Fe-2S]-ISCA2 forming the heterodimer [2Fe- 2S]-ISCA2-IBA57 complex; [2Fe-2S] cluster binding is absolutely required to promote the complex formation.</text>
</comment>
<sequence>MFPSLVRRLLVQRRYYSSQVKSNVQMNPNIKPLENIKADLNITDSCVKRLKKITSDTNEVLRVSVEGGGCSGFQYKFDLDTKIEAEDKIFKKDGVTVVVDTISLDYIKGSTIDYDEELIRSSFKIVNNPLAEQGCSCGASFAVRLD</sequence>
<organism evidence="11 12">
    <name type="scientific">Diabrotica balteata</name>
    <name type="common">Banded cucumber beetle</name>
    <dbReference type="NCBI Taxonomy" id="107213"/>
    <lineage>
        <taxon>Eukaryota</taxon>
        <taxon>Metazoa</taxon>
        <taxon>Ecdysozoa</taxon>
        <taxon>Arthropoda</taxon>
        <taxon>Hexapoda</taxon>
        <taxon>Insecta</taxon>
        <taxon>Pterygota</taxon>
        <taxon>Neoptera</taxon>
        <taxon>Endopterygota</taxon>
        <taxon>Coleoptera</taxon>
        <taxon>Polyphaga</taxon>
        <taxon>Cucujiformia</taxon>
        <taxon>Chrysomeloidea</taxon>
        <taxon>Chrysomelidae</taxon>
        <taxon>Galerucinae</taxon>
        <taxon>Diabroticina</taxon>
        <taxon>Diabroticites</taxon>
        <taxon>Diabrotica</taxon>
    </lineage>
</organism>
<name>A0A9N9T102_DIABA</name>
<reference evidence="11" key="1">
    <citation type="submission" date="2022-01" db="EMBL/GenBank/DDBJ databases">
        <authorList>
            <person name="King R."/>
        </authorList>
    </citation>
    <scope>NUCLEOTIDE SEQUENCE</scope>
</reference>
<protein>
    <recommendedName>
        <fullName evidence="7">Iron-sulfur cluster assembly 2 homolog, mitochondrial</fullName>
    </recommendedName>
    <alternativeName>
        <fullName evidence="8">HESB-like domain-containing protein 1</fullName>
    </alternativeName>
</protein>
<proteinExistence type="inferred from homology"/>
<dbReference type="InterPro" id="IPR035903">
    <property type="entry name" value="HesB-like_dom_sf"/>
</dbReference>
<dbReference type="InterPro" id="IPR016092">
    <property type="entry name" value="ATAP"/>
</dbReference>
<evidence type="ECO:0000313" key="11">
    <source>
        <dbReference type="EMBL" id="CAG9833355.1"/>
    </source>
</evidence>
<evidence type="ECO:0000256" key="8">
    <source>
        <dbReference type="ARBA" id="ARBA00077082"/>
    </source>
</evidence>
<dbReference type="GO" id="GO:0051539">
    <property type="term" value="F:4 iron, 4 sulfur cluster binding"/>
    <property type="evidence" value="ECO:0007669"/>
    <property type="project" value="TreeGrafter"/>
</dbReference>
<evidence type="ECO:0000256" key="4">
    <source>
        <dbReference type="ARBA" id="ARBA00023004"/>
    </source>
</evidence>
<dbReference type="NCBIfam" id="TIGR00049">
    <property type="entry name" value="iron-sulfur cluster assembly accessory protein"/>
    <property type="match status" value="1"/>
</dbReference>
<evidence type="ECO:0000256" key="5">
    <source>
        <dbReference type="ARBA" id="ARBA00023128"/>
    </source>
</evidence>
<evidence type="ECO:0000256" key="6">
    <source>
        <dbReference type="ARBA" id="ARBA00057540"/>
    </source>
</evidence>